<comment type="cofactor">
    <cofactor evidence="1">
        <name>Mn(2+)</name>
        <dbReference type="ChEBI" id="CHEBI:29035"/>
    </cofactor>
</comment>
<dbReference type="EnsemblMetazoa" id="G22547.5">
    <property type="protein sequence ID" value="G22547.5:cds"/>
    <property type="gene ID" value="G22547"/>
</dbReference>
<dbReference type="OrthoDB" id="206213at2759"/>
<evidence type="ECO:0000256" key="1">
    <source>
        <dbReference type="ARBA" id="ARBA00001936"/>
    </source>
</evidence>
<protein>
    <recommendedName>
        <fullName evidence="8">Nudix hydrolase domain-containing protein</fullName>
    </recommendedName>
</protein>
<comment type="similarity">
    <text evidence="3">Belongs to the Nudix hydrolase family. PCD1 subfamily.</text>
</comment>
<dbReference type="InterPro" id="IPR000059">
    <property type="entry name" value="NUDIX_hydrolase_NudL_CS"/>
</dbReference>
<organism evidence="9 10">
    <name type="scientific">Magallana gigas</name>
    <name type="common">Pacific oyster</name>
    <name type="synonym">Crassostrea gigas</name>
    <dbReference type="NCBI Taxonomy" id="29159"/>
    <lineage>
        <taxon>Eukaryota</taxon>
        <taxon>Metazoa</taxon>
        <taxon>Spiralia</taxon>
        <taxon>Lophotrochozoa</taxon>
        <taxon>Mollusca</taxon>
        <taxon>Bivalvia</taxon>
        <taxon>Autobranchia</taxon>
        <taxon>Pteriomorphia</taxon>
        <taxon>Ostreida</taxon>
        <taxon>Ostreoidea</taxon>
        <taxon>Ostreidae</taxon>
        <taxon>Magallana</taxon>
    </lineage>
</organism>
<keyword evidence="5" id="KW-0378">Hydrolase</keyword>
<dbReference type="GO" id="GO:0030145">
    <property type="term" value="F:manganese ion binding"/>
    <property type="evidence" value="ECO:0007669"/>
    <property type="project" value="InterPro"/>
</dbReference>
<dbReference type="GO" id="GO:0000287">
    <property type="term" value="F:magnesium ion binding"/>
    <property type="evidence" value="ECO:0007669"/>
    <property type="project" value="InterPro"/>
</dbReference>
<feature type="domain" description="Nudix hydrolase" evidence="8">
    <location>
        <begin position="49"/>
        <end position="182"/>
    </location>
</feature>
<dbReference type="PANTHER" id="PTHR12992">
    <property type="entry name" value="NUDIX HYDROLASE"/>
    <property type="match status" value="1"/>
</dbReference>
<evidence type="ECO:0000256" key="4">
    <source>
        <dbReference type="ARBA" id="ARBA00022723"/>
    </source>
</evidence>
<comment type="cofactor">
    <cofactor evidence="2">
        <name>Mg(2+)</name>
        <dbReference type="ChEBI" id="CHEBI:18420"/>
    </cofactor>
</comment>
<dbReference type="GO" id="GO:0009132">
    <property type="term" value="P:nucleoside diphosphate metabolic process"/>
    <property type="evidence" value="ECO:0007669"/>
    <property type="project" value="InterPro"/>
</dbReference>
<dbReference type="InterPro" id="IPR045121">
    <property type="entry name" value="CoAse"/>
</dbReference>
<dbReference type="PROSITE" id="PS51462">
    <property type="entry name" value="NUDIX"/>
    <property type="match status" value="1"/>
</dbReference>
<dbReference type="GO" id="GO:0015938">
    <property type="term" value="P:coenzyme A catabolic process"/>
    <property type="evidence" value="ECO:0007669"/>
    <property type="project" value="TreeGrafter"/>
</dbReference>
<dbReference type="InterPro" id="IPR000086">
    <property type="entry name" value="NUDIX_hydrolase_dom"/>
</dbReference>
<evidence type="ECO:0000256" key="7">
    <source>
        <dbReference type="ARBA" id="ARBA00023211"/>
    </source>
</evidence>
<sequence length="253" mass="28449">MRNLVRIVRKMASSSSGPAVVSTTEEIRERMSKFDLRLRDANFTKPEGFVSASVLVPLFIRDGKVQVLLTVRSKHLRSHAGLVAFPGGHMDEDDQSVISTALREAEEETGLPAKDVDVIAVLPPSFVRPNKFVSLVVGIIPSDFEPKMNEAEVSKIFSLPLERFLRDDVVKKDMVIGESEYMIFFFHDMVDGEKIETWGFTASYCMLVGLALCTSDYKLEVQKGVYLDRHSAFLVKANENHFKSLKKVFQSKV</sequence>
<evidence type="ECO:0000256" key="5">
    <source>
        <dbReference type="ARBA" id="ARBA00022801"/>
    </source>
</evidence>
<evidence type="ECO:0000256" key="3">
    <source>
        <dbReference type="ARBA" id="ARBA00006506"/>
    </source>
</evidence>
<evidence type="ECO:0000259" key="8">
    <source>
        <dbReference type="PROSITE" id="PS51462"/>
    </source>
</evidence>
<evidence type="ECO:0000313" key="9">
    <source>
        <dbReference type="EnsemblMetazoa" id="G22547.5:cds"/>
    </source>
</evidence>
<keyword evidence="10" id="KW-1185">Reference proteome</keyword>
<dbReference type="Pfam" id="PF00293">
    <property type="entry name" value="NUDIX"/>
    <property type="match status" value="1"/>
</dbReference>
<dbReference type="Gene3D" id="3.90.79.10">
    <property type="entry name" value="Nucleoside Triphosphate Pyrophosphohydrolase"/>
    <property type="match status" value="1"/>
</dbReference>
<dbReference type="EnsemblMetazoa" id="G22547.3">
    <property type="protein sequence ID" value="G22547.3:cds"/>
    <property type="gene ID" value="G22547"/>
</dbReference>
<dbReference type="CDD" id="cd03426">
    <property type="entry name" value="NUDIX_CoAse_Nudt7"/>
    <property type="match status" value="1"/>
</dbReference>
<dbReference type="InterPro" id="IPR015797">
    <property type="entry name" value="NUDIX_hydrolase-like_dom_sf"/>
</dbReference>
<dbReference type="PROSITE" id="PS01293">
    <property type="entry name" value="NUDIX_COA"/>
    <property type="match status" value="1"/>
</dbReference>
<evidence type="ECO:0000256" key="6">
    <source>
        <dbReference type="ARBA" id="ARBA00022842"/>
    </source>
</evidence>
<dbReference type="SUPFAM" id="SSF55811">
    <property type="entry name" value="Nudix"/>
    <property type="match status" value="1"/>
</dbReference>
<name>A0A8W8K5K2_MAGGI</name>
<dbReference type="OMA" id="HSFHFVD"/>
<dbReference type="PANTHER" id="PTHR12992:SF24">
    <property type="entry name" value="PEROXISOMAL COENZYME A DIPHOSPHATASE NUDT7"/>
    <property type="match status" value="1"/>
</dbReference>
<dbReference type="EnsemblMetazoa" id="G22547.1">
    <property type="protein sequence ID" value="G22547.1:cds"/>
    <property type="gene ID" value="G22547"/>
</dbReference>
<accession>A0A8W8K5K2</accession>
<dbReference type="AlphaFoldDB" id="A0A8W8K5K2"/>
<keyword evidence="7" id="KW-0464">Manganese</keyword>
<reference evidence="9" key="1">
    <citation type="submission" date="2022-08" db="UniProtKB">
        <authorList>
            <consortium name="EnsemblMetazoa"/>
        </authorList>
    </citation>
    <scope>IDENTIFICATION</scope>
    <source>
        <strain evidence="9">05x7-T-G4-1.051#20</strain>
    </source>
</reference>
<dbReference type="EnsemblMetazoa" id="G22547.2">
    <property type="protein sequence ID" value="G22547.2:cds"/>
    <property type="gene ID" value="G22547"/>
</dbReference>
<keyword evidence="4" id="KW-0479">Metal-binding</keyword>
<keyword evidence="6" id="KW-0460">Magnesium</keyword>
<dbReference type="Proteomes" id="UP000005408">
    <property type="component" value="Unassembled WGS sequence"/>
</dbReference>
<evidence type="ECO:0000256" key="2">
    <source>
        <dbReference type="ARBA" id="ARBA00001946"/>
    </source>
</evidence>
<evidence type="ECO:0000313" key="10">
    <source>
        <dbReference type="Proteomes" id="UP000005408"/>
    </source>
</evidence>
<dbReference type="GO" id="GO:0010945">
    <property type="term" value="F:coenzyme A diphosphatase activity"/>
    <property type="evidence" value="ECO:0007669"/>
    <property type="project" value="InterPro"/>
</dbReference>
<proteinExistence type="inferred from homology"/>